<dbReference type="GeneID" id="25258834"/>
<dbReference type="InterPro" id="IPR015943">
    <property type="entry name" value="WD40/YVTN_repeat-like_dom_sf"/>
</dbReference>
<reference evidence="4 5" key="1">
    <citation type="submission" date="2014-04" db="EMBL/GenBank/DDBJ databases">
        <title>A new species of microsporidia sheds light on the evolution of extreme parasitism.</title>
        <authorList>
            <person name="Haag K.L."/>
            <person name="James T.Y."/>
            <person name="Larsson R."/>
            <person name="Schaer T.M."/>
            <person name="Refardt D."/>
            <person name="Pombert J.-F."/>
            <person name="Ebert D."/>
        </authorList>
    </citation>
    <scope>NUCLEOTIDE SEQUENCE [LARGE SCALE GENOMIC DNA]</scope>
    <source>
        <strain evidence="4 5">UGP3</strain>
        <tissue evidence="4">Spores</tissue>
    </source>
</reference>
<dbReference type="OrthoDB" id="2191304at2759"/>
<dbReference type="InterPro" id="IPR020472">
    <property type="entry name" value="WD40_PAC1"/>
</dbReference>
<feature type="repeat" description="WD" evidence="3">
    <location>
        <begin position="314"/>
        <end position="354"/>
    </location>
</feature>
<dbReference type="EMBL" id="JMKJ01000103">
    <property type="protein sequence ID" value="KGG52278.1"/>
    <property type="molecule type" value="Genomic_DNA"/>
</dbReference>
<dbReference type="Proteomes" id="UP000029725">
    <property type="component" value="Unassembled WGS sequence"/>
</dbReference>
<dbReference type="PROSITE" id="PS50082">
    <property type="entry name" value="WD_REPEATS_2"/>
    <property type="match status" value="5"/>
</dbReference>
<dbReference type="PROSITE" id="PS50294">
    <property type="entry name" value="WD_REPEATS_REGION"/>
    <property type="match status" value="4"/>
</dbReference>
<name>A0A098VT57_9MICR</name>
<proteinExistence type="predicted"/>
<dbReference type="GO" id="GO:0071013">
    <property type="term" value="C:catalytic step 2 spliceosome"/>
    <property type="evidence" value="ECO:0007669"/>
    <property type="project" value="InterPro"/>
</dbReference>
<dbReference type="SUPFAM" id="SSF50978">
    <property type="entry name" value="WD40 repeat-like"/>
    <property type="match status" value="1"/>
</dbReference>
<feature type="repeat" description="WD" evidence="3">
    <location>
        <begin position="226"/>
        <end position="269"/>
    </location>
</feature>
<feature type="repeat" description="WD" evidence="3">
    <location>
        <begin position="182"/>
        <end position="215"/>
    </location>
</feature>
<evidence type="ECO:0000256" key="1">
    <source>
        <dbReference type="ARBA" id="ARBA00022574"/>
    </source>
</evidence>
<protein>
    <submittedName>
        <fullName evidence="4">Uncharacterized protein</fullName>
    </submittedName>
</protein>
<dbReference type="AlphaFoldDB" id="A0A098VT57"/>
<dbReference type="VEuPathDB" id="MicrosporidiaDB:DI09_193p20"/>
<dbReference type="InterPro" id="IPR001680">
    <property type="entry name" value="WD40_rpt"/>
</dbReference>
<comment type="caution">
    <text evidence="4">The sequence shown here is derived from an EMBL/GenBank/DDBJ whole genome shotgun (WGS) entry which is preliminary data.</text>
</comment>
<keyword evidence="1 3" id="KW-0853">WD repeat</keyword>
<feature type="repeat" description="WD" evidence="3">
    <location>
        <begin position="473"/>
        <end position="506"/>
    </location>
</feature>
<dbReference type="Pfam" id="PF00400">
    <property type="entry name" value="WD40"/>
    <property type="match status" value="5"/>
</dbReference>
<dbReference type="SMART" id="SM00320">
    <property type="entry name" value="WD40"/>
    <property type="match status" value="7"/>
</dbReference>
<dbReference type="InterPro" id="IPR036322">
    <property type="entry name" value="WD40_repeat_dom_sf"/>
</dbReference>
<keyword evidence="5" id="KW-1185">Reference proteome</keyword>
<evidence type="ECO:0000256" key="3">
    <source>
        <dbReference type="PROSITE-ProRule" id="PRU00221"/>
    </source>
</evidence>
<evidence type="ECO:0000313" key="5">
    <source>
        <dbReference type="Proteomes" id="UP000029725"/>
    </source>
</evidence>
<sequence length="506" mass="56188">MDTANSTNCDLLVTTAECTDNATNRSVRIVNILEKGSIPEPCKDDRKHVKKKRLPIGEIATDPLSYLGPWSGFQGENIGPSKATPQEIAEHAEKVAKISMQTSIRPLSGVTGRDIDFDEDPAASSIIDRLSTYITMGKEYSQFHGGLSQKDYLGRTYMNAPISLPDSSPQTCFLPKRCIHTWEGHQKAVSSIRLLPGTGHLLLSCSFDSKIKLWEAYGDRKILRTFYGHNKAVKDVAFSGSNGGQRFASCSYDKTLKIWDTESGSCESAFSLKGYPYCVTWHPSDPNIVLAGLSNRKIYTWDIRNSIGDPIQEYTGHLEAVNSICFLSRKRFVSTADDKSIRIWDYAASSTATKIISEPTMHAMPCVKLHPSRSAFAIQSMDNQIRTWTAGRSALLNPEDDDGEAVEEKMILPDGSTHKDKYRALSKSFSGHVIAGNSCQISFSPDGQYLMSGDSDGKLFFWNWKSGKIAKQLKCHDQVLIAAEWLPKEPSKVVTCSWDGKIKLWD</sequence>
<evidence type="ECO:0000313" key="4">
    <source>
        <dbReference type="EMBL" id="KGG52278.1"/>
    </source>
</evidence>
<dbReference type="CDD" id="cd00200">
    <property type="entry name" value="WD40"/>
    <property type="match status" value="1"/>
</dbReference>
<dbReference type="HOGENOM" id="CLU_022571_0_1_1"/>
<dbReference type="PRINTS" id="PR00320">
    <property type="entry name" value="GPROTEINBRPT"/>
</dbReference>
<accession>A0A098VT57</accession>
<dbReference type="InterPro" id="IPR032847">
    <property type="entry name" value="PRPF17"/>
</dbReference>
<organism evidence="4 5">
    <name type="scientific">Mitosporidium daphniae</name>
    <dbReference type="NCBI Taxonomy" id="1485682"/>
    <lineage>
        <taxon>Eukaryota</taxon>
        <taxon>Fungi</taxon>
        <taxon>Fungi incertae sedis</taxon>
        <taxon>Microsporidia</taxon>
        <taxon>Mitosporidium</taxon>
    </lineage>
</organism>
<dbReference type="GO" id="GO:0000398">
    <property type="term" value="P:mRNA splicing, via spliceosome"/>
    <property type="evidence" value="ECO:0007669"/>
    <property type="project" value="InterPro"/>
</dbReference>
<dbReference type="Gene3D" id="2.130.10.10">
    <property type="entry name" value="YVTN repeat-like/Quinoprotein amine dehydrogenase"/>
    <property type="match status" value="1"/>
</dbReference>
<evidence type="ECO:0000256" key="2">
    <source>
        <dbReference type="ARBA" id="ARBA00022737"/>
    </source>
</evidence>
<gene>
    <name evidence="4" type="ORF">DI09_193p20</name>
</gene>
<feature type="repeat" description="WD" evidence="3">
    <location>
        <begin position="441"/>
        <end position="472"/>
    </location>
</feature>
<dbReference type="PANTHER" id="PTHR43979:SF1">
    <property type="entry name" value="PRE-MRNA-PROCESSING FACTOR 17"/>
    <property type="match status" value="1"/>
</dbReference>
<dbReference type="RefSeq" id="XP_013238714.1">
    <property type="nucleotide sequence ID" value="XM_013383260.1"/>
</dbReference>
<keyword evidence="2" id="KW-0677">Repeat</keyword>
<dbReference type="PANTHER" id="PTHR43979">
    <property type="entry name" value="PRE-MRNA-PROCESSING FACTOR 17"/>
    <property type="match status" value="1"/>
</dbReference>
<dbReference type="GO" id="GO:0003729">
    <property type="term" value="F:mRNA binding"/>
    <property type="evidence" value="ECO:0007669"/>
    <property type="project" value="TreeGrafter"/>
</dbReference>